<organism evidence="3 4">
    <name type="scientific">Enterobacter agglomerans</name>
    <name type="common">Erwinia herbicola</name>
    <name type="synonym">Pantoea agglomerans</name>
    <dbReference type="NCBI Taxonomy" id="549"/>
    <lineage>
        <taxon>Bacteria</taxon>
        <taxon>Pseudomonadati</taxon>
        <taxon>Pseudomonadota</taxon>
        <taxon>Gammaproteobacteria</taxon>
        <taxon>Enterobacterales</taxon>
        <taxon>Erwiniaceae</taxon>
        <taxon>Pantoea</taxon>
        <taxon>Pantoea agglomerans group</taxon>
    </lineage>
</organism>
<sequence>MKRLLITMMMVVCAGQAVADDVPAADAVVTPADPFTGWHWYNEPKKKPDPPAPKPQPAPQVPDFSRLSPSEQADVLKEYTKEALNNAILHPSAEHTATFLRWQKFWTDRASMFSQSFAVAQLDHPDLDYNLDHPHYNSTAPLQQARDQQEQTQAISQLAGQYGLFYFYRGGDPIDAQMAGVVADFARLRHISLIPVSVDGTVSPQVPDSRPDGGQSARMGISHYPALFLVDPKSKSFRPLAYGFMTQDDLAKRFLNVATGFKPNF</sequence>
<name>A0AAN2FHT5_ENTAG</name>
<dbReference type="InterPro" id="IPR014110">
    <property type="entry name" value="TraF"/>
</dbReference>
<geneLocation type="plasmid" evidence="3 4">
    <name>P2</name>
</geneLocation>
<feature type="signal peptide" evidence="2">
    <location>
        <begin position="1"/>
        <end position="19"/>
    </location>
</feature>
<proteinExistence type="predicted"/>
<keyword evidence="3" id="KW-0614">Plasmid</keyword>
<gene>
    <name evidence="3" type="ORF">DAPPPG734_23840</name>
</gene>
<dbReference type="AlphaFoldDB" id="A0AAN2FHT5"/>
<feature type="region of interest" description="Disordered" evidence="1">
    <location>
        <begin position="39"/>
        <end position="66"/>
    </location>
</feature>
<dbReference type="InterPro" id="IPR036249">
    <property type="entry name" value="Thioredoxin-like_sf"/>
</dbReference>
<dbReference type="NCBIfam" id="TIGR02739">
    <property type="entry name" value="TraF"/>
    <property type="match status" value="1"/>
</dbReference>
<protein>
    <submittedName>
        <fullName evidence="3">Type-F conjugative transfer system pilin assembly protein TraF</fullName>
    </submittedName>
</protein>
<dbReference type="InterPro" id="IPR039555">
    <property type="entry name" value="TraF/TrbB"/>
</dbReference>
<reference evidence="3" key="1">
    <citation type="submission" date="2022-05" db="EMBL/GenBank/DDBJ databases">
        <authorList>
            <person name="Pothier F. J."/>
        </authorList>
    </citation>
    <scope>NUCLEOTIDE SEQUENCE</scope>
    <source>
        <strain evidence="3">DAPP-PG734</strain>
        <plasmid evidence="3">P2</plasmid>
    </source>
</reference>
<evidence type="ECO:0000313" key="4">
    <source>
        <dbReference type="Proteomes" id="UP001158961"/>
    </source>
</evidence>
<evidence type="ECO:0000256" key="2">
    <source>
        <dbReference type="SAM" id="SignalP"/>
    </source>
</evidence>
<feature type="compositionally biased region" description="Pro residues" evidence="1">
    <location>
        <begin position="50"/>
        <end position="60"/>
    </location>
</feature>
<dbReference type="NCBIfam" id="NF010257">
    <property type="entry name" value="PRK13703.1"/>
    <property type="match status" value="1"/>
</dbReference>
<dbReference type="SUPFAM" id="SSF52833">
    <property type="entry name" value="Thioredoxin-like"/>
    <property type="match status" value="1"/>
</dbReference>
<dbReference type="EMBL" id="OW970317">
    <property type="protein sequence ID" value="CAH6374929.1"/>
    <property type="molecule type" value="Genomic_DNA"/>
</dbReference>
<dbReference type="RefSeq" id="WP_031590763.1">
    <property type="nucleotide sequence ID" value="NZ_JNVA01000006.1"/>
</dbReference>
<accession>A0AAN2FHT5</accession>
<keyword evidence="2" id="KW-0732">Signal</keyword>
<evidence type="ECO:0000313" key="3">
    <source>
        <dbReference type="EMBL" id="CAH6374929.1"/>
    </source>
</evidence>
<dbReference type="Pfam" id="PF13728">
    <property type="entry name" value="TraF"/>
    <property type="match status" value="1"/>
</dbReference>
<feature type="chain" id="PRO_5042901298" evidence="2">
    <location>
        <begin position="20"/>
        <end position="265"/>
    </location>
</feature>
<dbReference type="Proteomes" id="UP001158961">
    <property type="component" value="Plasmid P2"/>
</dbReference>
<evidence type="ECO:0000256" key="1">
    <source>
        <dbReference type="SAM" id="MobiDB-lite"/>
    </source>
</evidence>